<feature type="region of interest" description="Disordered" evidence="1">
    <location>
        <begin position="131"/>
        <end position="152"/>
    </location>
</feature>
<dbReference type="AlphaFoldDB" id="A0A087B512"/>
<accession>A0A087B512</accession>
<sequence length="152" mass="17318">MIRHHHGDATFDVEYVNMFHGELDPKVTLPMALEAVRSFYAAQSDKWMQAADINAYAKRMRDRNRPSEAAICDAMQRAGITGVREEQAYRRAVNQMVAEGKNAQDALQAAFSMQPDKFITANRNGRIQPRQNVLTRQPTRLRDILGEEKPTD</sequence>
<evidence type="ECO:0000313" key="2">
    <source>
        <dbReference type="EMBL" id="KFI66112.1"/>
    </source>
</evidence>
<dbReference type="STRING" id="1688.BCUN_0616"/>
<dbReference type="eggNOG" id="ENOG5031XTI">
    <property type="taxonomic scope" value="Bacteria"/>
</dbReference>
<organism evidence="2 3">
    <name type="scientific">Bifidobacterium cuniculi</name>
    <dbReference type="NCBI Taxonomy" id="1688"/>
    <lineage>
        <taxon>Bacteria</taxon>
        <taxon>Bacillati</taxon>
        <taxon>Actinomycetota</taxon>
        <taxon>Actinomycetes</taxon>
        <taxon>Bifidobacteriales</taxon>
        <taxon>Bifidobacteriaceae</taxon>
        <taxon>Bifidobacterium</taxon>
    </lineage>
</organism>
<proteinExistence type="predicted"/>
<evidence type="ECO:0000313" key="3">
    <source>
        <dbReference type="Proteomes" id="UP000029067"/>
    </source>
</evidence>
<name>A0A087B512_9BIFI</name>
<evidence type="ECO:0000256" key="1">
    <source>
        <dbReference type="SAM" id="MobiDB-lite"/>
    </source>
</evidence>
<keyword evidence="3" id="KW-1185">Reference proteome</keyword>
<reference evidence="2 3" key="1">
    <citation type="submission" date="2014-03" db="EMBL/GenBank/DDBJ databases">
        <title>Genomics of Bifidobacteria.</title>
        <authorList>
            <person name="Ventura M."/>
            <person name="Milani C."/>
            <person name="Lugli G.A."/>
        </authorList>
    </citation>
    <scope>NUCLEOTIDE SEQUENCE [LARGE SCALE GENOMIC DNA]</scope>
    <source>
        <strain evidence="2 3">LMG 10738</strain>
    </source>
</reference>
<feature type="compositionally biased region" description="Basic and acidic residues" evidence="1">
    <location>
        <begin position="140"/>
        <end position="152"/>
    </location>
</feature>
<gene>
    <name evidence="2" type="ORF">BCUN_0616</name>
</gene>
<comment type="caution">
    <text evidence="2">The sequence shown here is derived from an EMBL/GenBank/DDBJ whole genome shotgun (WGS) entry which is preliminary data.</text>
</comment>
<protein>
    <submittedName>
        <fullName evidence="2">Uncharacterized protein</fullName>
    </submittedName>
</protein>
<dbReference type="Proteomes" id="UP000029067">
    <property type="component" value="Unassembled WGS sequence"/>
</dbReference>
<dbReference type="EMBL" id="JGYV01000001">
    <property type="protein sequence ID" value="KFI66112.1"/>
    <property type="molecule type" value="Genomic_DNA"/>
</dbReference>